<dbReference type="InterPro" id="IPR014289">
    <property type="entry name" value="RNA_pol_sigma-24-rel"/>
</dbReference>
<keyword evidence="2" id="KW-0805">Transcription regulation</keyword>
<feature type="domain" description="RNA polymerase sigma-70 region 2" evidence="6">
    <location>
        <begin position="14"/>
        <end position="80"/>
    </location>
</feature>
<organism evidence="8 9">
    <name type="scientific">Methylomarinovum caldicuralii</name>
    <dbReference type="NCBI Taxonomy" id="438856"/>
    <lineage>
        <taxon>Bacteria</taxon>
        <taxon>Pseudomonadati</taxon>
        <taxon>Pseudomonadota</taxon>
        <taxon>Gammaproteobacteria</taxon>
        <taxon>Methylococcales</taxon>
        <taxon>Methylothermaceae</taxon>
        <taxon>Methylomarinovum</taxon>
    </lineage>
</organism>
<dbReference type="CDD" id="cd06171">
    <property type="entry name" value="Sigma70_r4"/>
    <property type="match status" value="1"/>
</dbReference>
<dbReference type="SUPFAM" id="SSF88946">
    <property type="entry name" value="Sigma2 domain of RNA polymerase sigma factors"/>
    <property type="match status" value="1"/>
</dbReference>
<dbReference type="InterPro" id="IPR013325">
    <property type="entry name" value="RNA_pol_sigma_r2"/>
</dbReference>
<dbReference type="InterPro" id="IPR036388">
    <property type="entry name" value="WH-like_DNA-bd_sf"/>
</dbReference>
<dbReference type="InterPro" id="IPR007627">
    <property type="entry name" value="RNA_pol_sigma70_r2"/>
</dbReference>
<dbReference type="Pfam" id="PF08281">
    <property type="entry name" value="Sigma70_r4_2"/>
    <property type="match status" value="1"/>
</dbReference>
<dbReference type="PANTHER" id="PTHR43133">
    <property type="entry name" value="RNA POLYMERASE ECF-TYPE SIGMA FACTO"/>
    <property type="match status" value="1"/>
</dbReference>
<dbReference type="PANTHER" id="PTHR43133:SF8">
    <property type="entry name" value="RNA POLYMERASE SIGMA FACTOR HI_1459-RELATED"/>
    <property type="match status" value="1"/>
</dbReference>
<comment type="similarity">
    <text evidence="1">Belongs to the sigma-70 factor family. ECF subfamily.</text>
</comment>
<dbReference type="Pfam" id="PF04542">
    <property type="entry name" value="Sigma70_r2"/>
    <property type="match status" value="1"/>
</dbReference>
<evidence type="ECO:0000256" key="5">
    <source>
        <dbReference type="ARBA" id="ARBA00023163"/>
    </source>
</evidence>
<gene>
    <name evidence="8" type="ORF">MIT9_P1507</name>
</gene>
<evidence type="ECO:0000259" key="7">
    <source>
        <dbReference type="Pfam" id="PF08281"/>
    </source>
</evidence>
<evidence type="ECO:0000259" key="6">
    <source>
        <dbReference type="Pfam" id="PF04542"/>
    </source>
</evidence>
<reference evidence="9" key="1">
    <citation type="journal article" date="2024" name="Int. J. Syst. Evol. Microbiol.">
        <title>Methylomarinovum tepidoasis sp. nov., a moderately thermophilic methanotroph of the family Methylothermaceae isolated from a deep-sea hydrothermal field.</title>
        <authorList>
            <person name="Hirayama H."/>
            <person name="Takaki Y."/>
            <person name="Abe M."/>
            <person name="Miyazaki M."/>
            <person name="Uematsu K."/>
            <person name="Matsui Y."/>
            <person name="Takai K."/>
        </authorList>
    </citation>
    <scope>NUCLEOTIDE SEQUENCE [LARGE SCALE GENOMIC DNA]</scope>
    <source>
        <strain evidence="9">IT-9</strain>
    </source>
</reference>
<evidence type="ECO:0000313" key="8">
    <source>
        <dbReference type="EMBL" id="BCX81925.1"/>
    </source>
</evidence>
<keyword evidence="4" id="KW-0238">DNA-binding</keyword>
<keyword evidence="5" id="KW-0804">Transcription</keyword>
<dbReference type="KEGG" id="mcau:MIT9_P1507"/>
<dbReference type="AlphaFoldDB" id="A0AAU9BZW5"/>
<feature type="domain" description="RNA polymerase sigma factor 70 region 4 type 2" evidence="7">
    <location>
        <begin position="126"/>
        <end position="176"/>
    </location>
</feature>
<dbReference type="NCBIfam" id="TIGR02943">
    <property type="entry name" value="Sig70_famx1"/>
    <property type="match status" value="1"/>
</dbReference>
<dbReference type="Gene3D" id="1.10.10.10">
    <property type="entry name" value="Winged helix-like DNA-binding domain superfamily/Winged helix DNA-binding domain"/>
    <property type="match status" value="1"/>
</dbReference>
<evidence type="ECO:0000256" key="4">
    <source>
        <dbReference type="ARBA" id="ARBA00023125"/>
    </source>
</evidence>
<keyword evidence="3" id="KW-0731">Sigma factor</keyword>
<name>A0AAU9BZW5_9GAMM</name>
<dbReference type="Proteomes" id="UP001321825">
    <property type="component" value="Chromosome"/>
</dbReference>
<evidence type="ECO:0000256" key="3">
    <source>
        <dbReference type="ARBA" id="ARBA00023082"/>
    </source>
</evidence>
<dbReference type="InterPro" id="IPR013249">
    <property type="entry name" value="RNA_pol_sigma70_r4_t2"/>
</dbReference>
<dbReference type="NCBIfam" id="TIGR02937">
    <property type="entry name" value="sigma70-ECF"/>
    <property type="match status" value="1"/>
</dbReference>
<dbReference type="RefSeq" id="WP_317704346.1">
    <property type="nucleotide sequence ID" value="NZ_AP024714.1"/>
</dbReference>
<dbReference type="InterPro" id="IPR014284">
    <property type="entry name" value="RNA_pol_sigma-70_dom"/>
</dbReference>
<dbReference type="InterPro" id="IPR013324">
    <property type="entry name" value="RNA_pol_sigma_r3/r4-like"/>
</dbReference>
<proteinExistence type="inferred from homology"/>
<dbReference type="GO" id="GO:0006352">
    <property type="term" value="P:DNA-templated transcription initiation"/>
    <property type="evidence" value="ECO:0007669"/>
    <property type="project" value="InterPro"/>
</dbReference>
<dbReference type="GO" id="GO:0003677">
    <property type="term" value="F:DNA binding"/>
    <property type="evidence" value="ECO:0007669"/>
    <property type="project" value="UniProtKB-KW"/>
</dbReference>
<dbReference type="SUPFAM" id="SSF88659">
    <property type="entry name" value="Sigma3 and sigma4 domains of RNA polymerase sigma factors"/>
    <property type="match status" value="1"/>
</dbReference>
<keyword evidence="9" id="KW-1185">Reference proteome</keyword>
<sequence>MAHAPDPLADPDFIASLRGQMLRFATLQLSDPTLAEDTVQEALAGALKNADRFQGRAAFKTWVFAILRHKIADALRQRYREAILTEDEDDERHWFDDRGHWRPEARPWDWGDPAQALNDAQFWRVFETCLERLPPRQAQVFMMREFIGLETKAICATLNISATNLNVLLHRARLRLQACLENHWFAPGGRHAEL</sequence>
<accession>A0AAU9BZW5</accession>
<dbReference type="EMBL" id="AP024714">
    <property type="protein sequence ID" value="BCX81925.1"/>
    <property type="molecule type" value="Genomic_DNA"/>
</dbReference>
<dbReference type="GO" id="GO:0016987">
    <property type="term" value="F:sigma factor activity"/>
    <property type="evidence" value="ECO:0007669"/>
    <property type="project" value="UniProtKB-KW"/>
</dbReference>
<evidence type="ECO:0000256" key="2">
    <source>
        <dbReference type="ARBA" id="ARBA00023015"/>
    </source>
</evidence>
<dbReference type="Gene3D" id="1.10.1740.10">
    <property type="match status" value="1"/>
</dbReference>
<dbReference type="InterPro" id="IPR039425">
    <property type="entry name" value="RNA_pol_sigma-70-like"/>
</dbReference>
<evidence type="ECO:0000313" key="9">
    <source>
        <dbReference type="Proteomes" id="UP001321825"/>
    </source>
</evidence>
<protein>
    <submittedName>
        <fullName evidence="8">RNA polymerase sigma-70 factor, ECF subfamily</fullName>
    </submittedName>
</protein>
<evidence type="ECO:0000256" key="1">
    <source>
        <dbReference type="ARBA" id="ARBA00010641"/>
    </source>
</evidence>